<dbReference type="Proteomes" id="UP000885792">
    <property type="component" value="Unassembled WGS sequence"/>
</dbReference>
<protein>
    <submittedName>
        <fullName evidence="1">Uncharacterized protein</fullName>
    </submittedName>
</protein>
<accession>A0A7C5QJY3</accession>
<name>A0A7C5QJY3_AQUAO</name>
<dbReference type="AlphaFoldDB" id="A0A7C5QJY3"/>
<sequence length="220" mass="25136">MLELAGDVARNPERYAGELKEILGKVDSFDDTEIRDFVVVEEIRQTEDVDIGSVVGTAHPDYQGLYWSEMLLKGKRMHLNLPLLEKNPSYYLDGERKLPVMEYLELEGKVYVYGDGNHRTAIAKVFLGLLGKERFGKVYLRKWTPDEKALELAEAAKDRGVSFFVKRVKLSREDGPGWQVEHYDLRFLTEKGEMGAGEFERYLKEKGGFLTKIFAFLGGS</sequence>
<evidence type="ECO:0000313" key="1">
    <source>
        <dbReference type="EMBL" id="HHJ63340.1"/>
    </source>
</evidence>
<organism evidence="1">
    <name type="scientific">Aquifex aeolicus</name>
    <dbReference type="NCBI Taxonomy" id="63363"/>
    <lineage>
        <taxon>Bacteria</taxon>
        <taxon>Pseudomonadati</taxon>
        <taxon>Aquificota</taxon>
        <taxon>Aquificia</taxon>
        <taxon>Aquificales</taxon>
        <taxon>Aquificaceae</taxon>
        <taxon>Aquifex</taxon>
    </lineage>
</organism>
<reference evidence="1" key="1">
    <citation type="journal article" date="2020" name="mSystems">
        <title>Genome- and Community-Level Interaction Insights into Carbon Utilization and Element Cycling Functions of Hydrothermarchaeota in Hydrothermal Sediment.</title>
        <authorList>
            <person name="Zhou Z."/>
            <person name="Liu Y."/>
            <person name="Xu W."/>
            <person name="Pan J."/>
            <person name="Luo Z.H."/>
            <person name="Li M."/>
        </authorList>
    </citation>
    <scope>NUCLEOTIDE SEQUENCE [LARGE SCALE GENOMIC DNA]</scope>
    <source>
        <strain evidence="1">HyVt-501</strain>
    </source>
</reference>
<comment type="caution">
    <text evidence="1">The sequence shown here is derived from an EMBL/GenBank/DDBJ whole genome shotgun (WGS) entry which is preliminary data.</text>
</comment>
<dbReference type="EMBL" id="DRNB01000008">
    <property type="protein sequence ID" value="HHJ63340.1"/>
    <property type="molecule type" value="Genomic_DNA"/>
</dbReference>
<gene>
    <name evidence="1" type="ORF">ENJ61_00370</name>
</gene>
<proteinExistence type="predicted"/>